<keyword evidence="2 6" id="KW-0547">Nucleotide-binding</keyword>
<dbReference type="EMBL" id="JAGQFT010000204">
    <property type="protein sequence ID" value="MBR0563942.1"/>
    <property type="molecule type" value="Genomic_DNA"/>
</dbReference>
<dbReference type="CDD" id="cd18793">
    <property type="entry name" value="SF2_C_SNF"/>
    <property type="match status" value="1"/>
</dbReference>
<evidence type="ECO:0000256" key="3">
    <source>
        <dbReference type="SAM" id="MobiDB-lite"/>
    </source>
</evidence>
<organism evidence="6">
    <name type="scientific">Coralloluteibacterium stylophorae</name>
    <dbReference type="NCBI Taxonomy" id="1776034"/>
    <lineage>
        <taxon>Bacteria</taxon>
        <taxon>Pseudomonadati</taxon>
        <taxon>Pseudomonadota</taxon>
        <taxon>Gammaproteobacteria</taxon>
        <taxon>Lysobacterales</taxon>
        <taxon>Lysobacteraceae</taxon>
        <taxon>Coralloluteibacterium</taxon>
    </lineage>
</organism>
<dbReference type="InterPro" id="IPR001650">
    <property type="entry name" value="Helicase_C-like"/>
</dbReference>
<keyword evidence="2 6" id="KW-0067">ATP-binding</keyword>
<feature type="domain" description="Helicase C-terminal" evidence="5">
    <location>
        <begin position="626"/>
        <end position="795"/>
    </location>
</feature>
<dbReference type="GO" id="GO:0016787">
    <property type="term" value="F:hydrolase activity"/>
    <property type="evidence" value="ECO:0007669"/>
    <property type="project" value="UniProtKB-KW"/>
</dbReference>
<dbReference type="SMART" id="SM00490">
    <property type="entry name" value="HELICc"/>
    <property type="match status" value="1"/>
</dbReference>
<evidence type="ECO:0000256" key="1">
    <source>
        <dbReference type="ARBA" id="ARBA00022801"/>
    </source>
</evidence>
<gene>
    <name evidence="6" type="ORF">KB893_15700</name>
</gene>
<dbReference type="GO" id="GO:0005524">
    <property type="term" value="F:ATP binding"/>
    <property type="evidence" value="ECO:0007669"/>
    <property type="project" value="InterPro"/>
</dbReference>
<dbReference type="Gene3D" id="3.40.50.10810">
    <property type="entry name" value="Tandem AAA-ATPase domain"/>
    <property type="match status" value="1"/>
</dbReference>
<dbReference type="SUPFAM" id="SSF52540">
    <property type="entry name" value="P-loop containing nucleoside triphosphate hydrolases"/>
    <property type="match status" value="2"/>
</dbReference>
<dbReference type="InterPro" id="IPR000330">
    <property type="entry name" value="SNF2_N"/>
</dbReference>
<proteinExistence type="predicted"/>
<keyword evidence="2 6" id="KW-0347">Helicase</keyword>
<dbReference type="InterPro" id="IPR038718">
    <property type="entry name" value="SNF2-like_sf"/>
</dbReference>
<dbReference type="PROSITE" id="PS51194">
    <property type="entry name" value="HELICASE_CTER"/>
    <property type="match status" value="1"/>
</dbReference>
<dbReference type="InterPro" id="IPR014001">
    <property type="entry name" value="Helicase_ATP-bd"/>
</dbReference>
<dbReference type="Pfam" id="PF00176">
    <property type="entry name" value="SNF2-rel_dom"/>
    <property type="match status" value="1"/>
</dbReference>
<dbReference type="PROSITE" id="PS51192">
    <property type="entry name" value="HELICASE_ATP_BIND_1"/>
    <property type="match status" value="1"/>
</dbReference>
<evidence type="ECO:0000313" key="6">
    <source>
        <dbReference type="EMBL" id="MBR0563942.1"/>
    </source>
</evidence>
<sequence length="804" mass="88341">MPARRLGGSEAASFVRNPYPWLGDGAEDVVRPDDFERARRQAGLIEWELDLEPQDGGWGVLLTDPAGEQESRALPDLDLSDGRELLVAAVLARSRGESALRWRGSDIALAGLTLESLARIERASVDAARGTAPSDGGLFDLAGYSDRVVGFDGKPVLVPRVPRRDDGQEWAPDGIPIDVERVDPLTGEVSTVRLQPGDVRQLTDRVAEAERTGAAKVRVPGLEDEIPTAEARAWVDGLKEASRREPAPPTVPKDPKPSETLSLRILHNIEQLDYRQDCVDLDEDAQDPVLPAALRPEVRLLPHQLKGLAWMQQRLARREEGVRGILLADDMGLGKTLQSLCLMAWYRQSTPVPRPCLVVAPVSLLENWRSEIAKFLDGSQGRTAALYGQELAAHRLAPHEMPADLRERGLKKALRPGFAGGAAFVLTTYETLRDYQLSFAREQWGVLVCDEAQKIKTPGAMVTRAAKAMQADFKIACTGTPVENSLADLWCLFDFFQPGLLDSLTRFTKVFRQAIEQRVDGHDVLVESLRRQIAPWVLRRMKSDVADLLPKTDVPCELAMSPRQRALYGSAVRAVRDAMSDGKAGSGAAILGLLHRLRVICANPLAADDPKAEYLPVSEHLRHSPKLAWLLGKLEEISKGGADGRGEKAIVFTEFREMQRLVQRAVAGRFGIDVSIVNGSTSVDPDAEASRQAIIDRFQAQPGFGVIVLSTTAVGFGVNIQAANHVIHFTRPWNPAKEDQATDRAYRIGPEREVFVYCPTVVGDGFETFEQRVAERLATKRGLSRDMLSPEQGIAIDEFADLEG</sequence>
<dbReference type="GO" id="GO:0004386">
    <property type="term" value="F:helicase activity"/>
    <property type="evidence" value="ECO:0007669"/>
    <property type="project" value="UniProtKB-KW"/>
</dbReference>
<protein>
    <submittedName>
        <fullName evidence="6">DEAD/DEAH box helicase</fullName>
    </submittedName>
</protein>
<feature type="domain" description="Helicase ATP-binding" evidence="4">
    <location>
        <begin position="316"/>
        <end position="499"/>
    </location>
</feature>
<dbReference type="Gene3D" id="3.40.50.300">
    <property type="entry name" value="P-loop containing nucleotide triphosphate hydrolases"/>
    <property type="match status" value="1"/>
</dbReference>
<accession>A0A8J7VVU9</accession>
<evidence type="ECO:0000259" key="4">
    <source>
        <dbReference type="PROSITE" id="PS51192"/>
    </source>
</evidence>
<dbReference type="Pfam" id="PF00271">
    <property type="entry name" value="Helicase_C"/>
    <property type="match status" value="1"/>
</dbReference>
<evidence type="ECO:0000259" key="5">
    <source>
        <dbReference type="PROSITE" id="PS51194"/>
    </source>
</evidence>
<dbReference type="PANTHER" id="PTHR10799">
    <property type="entry name" value="SNF2/RAD54 HELICASE FAMILY"/>
    <property type="match status" value="1"/>
</dbReference>
<feature type="region of interest" description="Disordered" evidence="3">
    <location>
        <begin position="239"/>
        <end position="258"/>
    </location>
</feature>
<name>A0A8J7VVU9_9GAMM</name>
<dbReference type="InterPro" id="IPR027417">
    <property type="entry name" value="P-loop_NTPase"/>
</dbReference>
<dbReference type="SMART" id="SM00487">
    <property type="entry name" value="DEXDc"/>
    <property type="match status" value="1"/>
</dbReference>
<dbReference type="AlphaFoldDB" id="A0A8J7VVU9"/>
<reference evidence="6" key="1">
    <citation type="submission" date="2021-04" db="EMBL/GenBank/DDBJ databases">
        <authorList>
            <person name="Karlyshev A.V."/>
        </authorList>
    </citation>
    <scope>NUCLEOTIDE SEQUENCE</scope>
    <source>
        <strain evidence="6">LMG 29479</strain>
    </source>
</reference>
<evidence type="ECO:0000256" key="2">
    <source>
        <dbReference type="ARBA" id="ARBA00022806"/>
    </source>
</evidence>
<comment type="caution">
    <text evidence="6">The sequence shown here is derived from an EMBL/GenBank/DDBJ whole genome shotgun (WGS) entry which is preliminary data.</text>
</comment>
<keyword evidence="1" id="KW-0378">Hydrolase</keyword>
<dbReference type="InterPro" id="IPR049730">
    <property type="entry name" value="SNF2/RAD54-like_C"/>
</dbReference>